<dbReference type="EMBL" id="QGKW02000717">
    <property type="protein sequence ID" value="KAF2597576.1"/>
    <property type="molecule type" value="Genomic_DNA"/>
</dbReference>
<evidence type="ECO:0000313" key="3">
    <source>
        <dbReference type="Proteomes" id="UP000712281"/>
    </source>
</evidence>
<dbReference type="Proteomes" id="UP000712281">
    <property type="component" value="Unassembled WGS sequence"/>
</dbReference>
<dbReference type="GO" id="GO:0003723">
    <property type="term" value="F:RNA binding"/>
    <property type="evidence" value="ECO:0007669"/>
    <property type="project" value="InterPro"/>
</dbReference>
<dbReference type="GO" id="GO:0022625">
    <property type="term" value="C:cytosolic large ribosomal subunit"/>
    <property type="evidence" value="ECO:0007669"/>
    <property type="project" value="InterPro"/>
</dbReference>
<evidence type="ECO:0000259" key="1">
    <source>
        <dbReference type="SMART" id="SM01416"/>
    </source>
</evidence>
<dbReference type="SMART" id="SM01416">
    <property type="entry name" value="Ribosomal_L19e"/>
    <property type="match status" value="1"/>
</dbReference>
<proteinExistence type="predicted"/>
<reference evidence="2" key="1">
    <citation type="submission" date="2019-12" db="EMBL/GenBank/DDBJ databases">
        <title>Genome sequencing and annotation of Brassica cretica.</title>
        <authorList>
            <person name="Studholme D.J."/>
            <person name="Sarris P.F."/>
        </authorList>
    </citation>
    <scope>NUCLEOTIDE SEQUENCE</scope>
    <source>
        <strain evidence="2">PFS-001/15</strain>
        <tissue evidence="2">Leaf</tissue>
    </source>
</reference>
<dbReference type="PANTHER" id="PTHR10722">
    <property type="entry name" value="60S RIBOSOMAL PROTEIN L19"/>
    <property type="match status" value="1"/>
</dbReference>
<dbReference type="GO" id="GO:0006412">
    <property type="term" value="P:translation"/>
    <property type="evidence" value="ECO:0007669"/>
    <property type="project" value="InterPro"/>
</dbReference>
<dbReference type="Pfam" id="PF13966">
    <property type="entry name" value="zf-RVT"/>
    <property type="match status" value="1"/>
</dbReference>
<dbReference type="GO" id="GO:0003735">
    <property type="term" value="F:structural constituent of ribosome"/>
    <property type="evidence" value="ECO:0007669"/>
    <property type="project" value="InterPro"/>
</dbReference>
<gene>
    <name evidence="2" type="ORF">F2Q68_00009670</name>
</gene>
<name>A0A8S9KWR0_BRACR</name>
<dbReference type="AlphaFoldDB" id="A0A8S9KWR0"/>
<sequence length="383" mass="44767">MNMMNQLSLNEFHPSINTFILNQSRQNNSYWTATNHVLTWIDLKRSKTLNLAVFSGEESCDPPCSILTAQTLSPRLRSCSRLSLRLAFRVVSRMRAEGPFLYCSWTCSPSRKFIAVSLFGLANLAHKGQNIRKLVKDGFIIRKPTKIHSRSRARRMKIAKMKGRHSGYGSWRRHSCRCTSCLNRILKVRSKALQFLRIHVGRGDSTFCWWDPWKPFGPLFSYLGLDRTERQLQLVMFVTTIPTYVALDAPSWSVGNVRQKTFISNKFWNAIRHVYPPVSWYALVWHMASIPRNATTTWLFVLNRNPTLDRIQQWYEDALTTCLLCRLANESRDHLFFECLFAHEVWLKINDRLNIPNPPPAVWSDILLWLQVLLEFIWVYNNL</sequence>
<feature type="domain" description="Large ribosomal subunit protein eL19" evidence="1">
    <location>
        <begin position="81"/>
        <end position="204"/>
    </location>
</feature>
<evidence type="ECO:0000313" key="2">
    <source>
        <dbReference type="EMBL" id="KAF2597576.1"/>
    </source>
</evidence>
<protein>
    <recommendedName>
        <fullName evidence="1">Large ribosomal subunit protein eL19 domain-containing protein</fullName>
    </recommendedName>
</protein>
<dbReference type="InterPro" id="IPR039547">
    <property type="entry name" value="Ribosomal_eL19"/>
</dbReference>
<dbReference type="InterPro" id="IPR026960">
    <property type="entry name" value="RVT-Znf"/>
</dbReference>
<dbReference type="SUPFAM" id="SSF48140">
    <property type="entry name" value="Ribosomal protein L19 (L19e)"/>
    <property type="match status" value="1"/>
</dbReference>
<organism evidence="2 3">
    <name type="scientific">Brassica cretica</name>
    <name type="common">Mustard</name>
    <dbReference type="NCBI Taxonomy" id="69181"/>
    <lineage>
        <taxon>Eukaryota</taxon>
        <taxon>Viridiplantae</taxon>
        <taxon>Streptophyta</taxon>
        <taxon>Embryophyta</taxon>
        <taxon>Tracheophyta</taxon>
        <taxon>Spermatophyta</taxon>
        <taxon>Magnoliopsida</taxon>
        <taxon>eudicotyledons</taxon>
        <taxon>Gunneridae</taxon>
        <taxon>Pentapetalae</taxon>
        <taxon>rosids</taxon>
        <taxon>malvids</taxon>
        <taxon>Brassicales</taxon>
        <taxon>Brassicaceae</taxon>
        <taxon>Brassiceae</taxon>
        <taxon>Brassica</taxon>
    </lineage>
</organism>
<dbReference type="InterPro" id="IPR000196">
    <property type="entry name" value="Ribosomal_eL19_dom"/>
</dbReference>
<accession>A0A8S9KWR0</accession>
<dbReference type="InterPro" id="IPR035970">
    <property type="entry name" value="60S_ribosomal_eL19_sf"/>
</dbReference>
<comment type="caution">
    <text evidence="2">The sequence shown here is derived from an EMBL/GenBank/DDBJ whole genome shotgun (WGS) entry which is preliminary data.</text>
</comment>